<keyword evidence="3" id="KW-1185">Reference proteome</keyword>
<dbReference type="VEuPathDB" id="CryptoDB:Vbra_6055"/>
<dbReference type="GO" id="GO:0005737">
    <property type="term" value="C:cytoplasm"/>
    <property type="evidence" value="ECO:0007669"/>
    <property type="project" value="TreeGrafter"/>
</dbReference>
<dbReference type="GO" id="GO:0015629">
    <property type="term" value="C:actin cytoskeleton"/>
    <property type="evidence" value="ECO:0007669"/>
    <property type="project" value="TreeGrafter"/>
</dbReference>
<dbReference type="Proteomes" id="UP000041254">
    <property type="component" value="Unassembled WGS sequence"/>
</dbReference>
<dbReference type="CDD" id="cd11289">
    <property type="entry name" value="gelsolin_S2_like"/>
    <property type="match status" value="1"/>
</dbReference>
<sequence length="366" mass="40345">MPQARLEDSNIALLSSDLALEVRKASAEAEPAFDGAGEKEGVEIWRVEKLKIVRWPREQYGSFFDGDAYIVLHSYKKKGGDKMLYNVHFWIGVGASQDEAAVAAYKTVELDDRLGQLPVQFRQVQDHETDEFLDLFQPSMMVMSGGVESGFTKVEPTAYKPRLLHVKGQRKAMRVRQVPLTRDSINDGDVYVLDAGLSLYQWNGTAAGVFEKRKGNEVATAIRADRQGRPRFQVLDGQESCPEFWDLLGGMGPVKAADEGGADSEVLTSPKRMLRLSDASGTLTMTVVSSGKISKSDLDTADTFLVDNGGVSLFVWIGNGASRDERAKAFQYANQYIVDNNLPLTIPVSRVTEGNTSAAFEKAFEE</sequence>
<dbReference type="PANTHER" id="PTHR11977">
    <property type="entry name" value="VILLIN"/>
    <property type="match status" value="1"/>
</dbReference>
<dbReference type="GO" id="GO:0008154">
    <property type="term" value="P:actin polymerization or depolymerization"/>
    <property type="evidence" value="ECO:0007669"/>
    <property type="project" value="TreeGrafter"/>
</dbReference>
<dbReference type="SMART" id="SM00262">
    <property type="entry name" value="GEL"/>
    <property type="match status" value="3"/>
</dbReference>
<evidence type="ECO:0000259" key="1">
    <source>
        <dbReference type="Pfam" id="PF00626"/>
    </source>
</evidence>
<gene>
    <name evidence="2" type="ORF">Vbra_6055</name>
</gene>
<dbReference type="InterPro" id="IPR007122">
    <property type="entry name" value="Villin/Gelsolin"/>
</dbReference>
<dbReference type="InterPro" id="IPR007123">
    <property type="entry name" value="Gelsolin-like_dom"/>
</dbReference>
<dbReference type="OMA" id="HDMTLAK"/>
<dbReference type="InterPro" id="IPR029006">
    <property type="entry name" value="ADF-H/Gelsolin-like_dom_sf"/>
</dbReference>
<dbReference type="PRINTS" id="PR00597">
    <property type="entry name" value="GELSOLIN"/>
</dbReference>
<dbReference type="GO" id="GO:0051015">
    <property type="term" value="F:actin filament binding"/>
    <property type="evidence" value="ECO:0007669"/>
    <property type="project" value="InterPro"/>
</dbReference>
<dbReference type="OrthoDB" id="6375767at2759"/>
<accession>A0A0G4FXE0</accession>
<name>A0A0G4FXE0_VITBC</name>
<evidence type="ECO:0000313" key="2">
    <source>
        <dbReference type="EMBL" id="CEM20072.1"/>
    </source>
</evidence>
<dbReference type="CDD" id="cd11290">
    <property type="entry name" value="gelsolin_S1_like"/>
    <property type="match status" value="1"/>
</dbReference>
<dbReference type="PANTHER" id="PTHR11977:SF130">
    <property type="entry name" value="SEVERIN"/>
    <property type="match status" value="1"/>
</dbReference>
<dbReference type="InParanoid" id="A0A0G4FXE0"/>
<dbReference type="Gene3D" id="3.40.20.10">
    <property type="entry name" value="Severin"/>
    <property type="match status" value="3"/>
</dbReference>
<dbReference type="SUPFAM" id="SSF55753">
    <property type="entry name" value="Actin depolymerizing proteins"/>
    <property type="match status" value="3"/>
</dbReference>
<dbReference type="CDD" id="cd11292">
    <property type="entry name" value="gelsolin_S3_like"/>
    <property type="match status" value="1"/>
</dbReference>
<dbReference type="AlphaFoldDB" id="A0A0G4FXE0"/>
<evidence type="ECO:0000313" key="3">
    <source>
        <dbReference type="Proteomes" id="UP000041254"/>
    </source>
</evidence>
<dbReference type="STRING" id="1169540.A0A0G4FXE0"/>
<feature type="domain" description="Gelsolin-like" evidence="1">
    <location>
        <begin position="59"/>
        <end position="133"/>
    </location>
</feature>
<dbReference type="Pfam" id="PF00626">
    <property type="entry name" value="Gelsolin"/>
    <property type="match status" value="3"/>
</dbReference>
<feature type="domain" description="Gelsolin-like" evidence="1">
    <location>
        <begin position="287"/>
        <end position="360"/>
    </location>
</feature>
<feature type="domain" description="Gelsolin-like" evidence="1">
    <location>
        <begin position="173"/>
        <end position="244"/>
    </location>
</feature>
<dbReference type="EMBL" id="CDMY01000520">
    <property type="protein sequence ID" value="CEM20072.1"/>
    <property type="molecule type" value="Genomic_DNA"/>
</dbReference>
<proteinExistence type="predicted"/>
<organism evidence="2 3">
    <name type="scientific">Vitrella brassicaformis (strain CCMP3155)</name>
    <dbReference type="NCBI Taxonomy" id="1169540"/>
    <lineage>
        <taxon>Eukaryota</taxon>
        <taxon>Sar</taxon>
        <taxon>Alveolata</taxon>
        <taxon>Colpodellida</taxon>
        <taxon>Vitrellaceae</taxon>
        <taxon>Vitrella</taxon>
    </lineage>
</organism>
<protein>
    <recommendedName>
        <fullName evidence="1">Gelsolin-like domain-containing protein</fullName>
    </recommendedName>
</protein>
<reference evidence="2 3" key="1">
    <citation type="submission" date="2014-11" db="EMBL/GenBank/DDBJ databases">
        <authorList>
            <person name="Zhu J."/>
            <person name="Qi W."/>
            <person name="Song R."/>
        </authorList>
    </citation>
    <scope>NUCLEOTIDE SEQUENCE [LARGE SCALE GENOMIC DNA]</scope>
</reference>